<feature type="transmembrane region" description="Helical" evidence="1">
    <location>
        <begin position="144"/>
        <end position="171"/>
    </location>
</feature>
<accession>A0ABY6HMG7</accession>
<protein>
    <submittedName>
        <fullName evidence="2">Uncharacterized protein</fullName>
    </submittedName>
</protein>
<dbReference type="EMBL" id="CP104013">
    <property type="protein sequence ID" value="UYP44082.1"/>
    <property type="molecule type" value="Genomic_DNA"/>
</dbReference>
<keyword evidence="1" id="KW-0472">Membrane</keyword>
<keyword evidence="3" id="KW-1185">Reference proteome</keyword>
<proteinExistence type="predicted"/>
<evidence type="ECO:0000313" key="3">
    <source>
        <dbReference type="Proteomes" id="UP001208689"/>
    </source>
</evidence>
<evidence type="ECO:0000256" key="1">
    <source>
        <dbReference type="SAM" id="Phobius"/>
    </source>
</evidence>
<evidence type="ECO:0000313" key="2">
    <source>
        <dbReference type="EMBL" id="UYP44082.1"/>
    </source>
</evidence>
<keyword evidence="1" id="KW-0812">Transmembrane</keyword>
<dbReference type="Proteomes" id="UP001208689">
    <property type="component" value="Chromosome"/>
</dbReference>
<organism evidence="2 3">
    <name type="scientific">Candidatus Lokiarchaeum ossiferum</name>
    <dbReference type="NCBI Taxonomy" id="2951803"/>
    <lineage>
        <taxon>Archaea</taxon>
        <taxon>Promethearchaeati</taxon>
        <taxon>Promethearchaeota</taxon>
        <taxon>Promethearchaeia</taxon>
        <taxon>Promethearchaeales</taxon>
        <taxon>Promethearchaeaceae</taxon>
        <taxon>Candidatus Lokiarchaeum</taxon>
    </lineage>
</organism>
<sequence>MNENHTSKFMTKKKTNKILRDFTEKGLSLKEEENFVHEIKEYGIENNYTTQSINYPKLKHFIRRFITFQAFSDDSSIPLHVVFEDERCVNNYFFQYLRDDFINHTKRSTVFLNIRRIKLNSLITCLVALLAGITEILILKNTMLWLIVLSQFINLFVFSFPLQPLLYYFWYSIKRKLRLEKIYGKSN</sequence>
<feature type="transmembrane region" description="Helical" evidence="1">
    <location>
        <begin position="117"/>
        <end position="138"/>
    </location>
</feature>
<reference evidence="2" key="1">
    <citation type="submission" date="2022-09" db="EMBL/GenBank/DDBJ databases">
        <title>Actin cytoskeleton and complex cell architecture in an #Asgard archaeon.</title>
        <authorList>
            <person name="Ponce Toledo R.I."/>
            <person name="Schleper C."/>
            <person name="Rodrigues Oliveira T."/>
            <person name="Wollweber F."/>
            <person name="Xu J."/>
            <person name="Rittmann S."/>
            <person name="Klingl A."/>
            <person name="Pilhofer M."/>
        </authorList>
    </citation>
    <scope>NUCLEOTIDE SEQUENCE</scope>
    <source>
        <strain evidence="2">B-35</strain>
    </source>
</reference>
<keyword evidence="1" id="KW-1133">Transmembrane helix</keyword>
<gene>
    <name evidence="2" type="ORF">NEF87_000367</name>
</gene>
<name>A0ABY6HMG7_9ARCH</name>